<dbReference type="HOGENOM" id="CLU_663928_0_0_1"/>
<evidence type="ECO:0000256" key="1">
    <source>
        <dbReference type="SAM" id="MobiDB-lite"/>
    </source>
</evidence>
<dbReference type="GeneID" id="4392238"/>
<feature type="compositionally biased region" description="Basic and acidic residues" evidence="1">
    <location>
        <begin position="368"/>
        <end position="385"/>
    </location>
</feature>
<sequence length="414" mass="45076">MRAEAWIVTFRGVQVGFGICFGSGQKTGQEPGRAGIRGMAWGHLSCNTRRFNSAKPLSHLERSRRTTMPPAHLKNGNKKGLVHHAGDKVSNPQRERQEDDVGQQEGELKAHGPVHGQGEEVGPVGDGVGLAKGRAGPAGGVVEAVAEGADDGPVDEVERVRDAAEELAEARLEEAPQPGNARDARHDHVAREEEVEPLVVEDGLRVEERQVVPPPAPPQVRDLPRPRRHAGEEHADDEEVVVDEGLVWLQSAEPPREVAVLLCEQVQVALQHAGHEQRAVVAVDDVEEVVGKAEEAEQPSLVRRPRQRHAGHVNHHRPPHLQRNGPEVGVGVHPRPSLLEEEAEVLELDVPVPDLFPDRALGLGLRGPETEQVPRHDVGERGHDDGDIEPEPSAEEGGRKIVEELEMLTRVDEG</sequence>
<dbReference type="VEuPathDB" id="FungiDB:CHGG_04214"/>
<protein>
    <submittedName>
        <fullName evidence="2">Uncharacterized protein</fullName>
    </submittedName>
</protein>
<feature type="region of interest" description="Disordered" evidence="1">
    <location>
        <begin position="294"/>
        <end position="328"/>
    </location>
</feature>
<gene>
    <name evidence="2" type="ORF">CHGG_04214</name>
</gene>
<evidence type="ECO:0000313" key="3">
    <source>
        <dbReference type="Proteomes" id="UP000001056"/>
    </source>
</evidence>
<proteinExistence type="predicted"/>
<evidence type="ECO:0000313" key="2">
    <source>
        <dbReference type="EMBL" id="EAQ87595.1"/>
    </source>
</evidence>
<feature type="region of interest" description="Disordered" evidence="1">
    <location>
        <begin position="56"/>
        <end position="136"/>
    </location>
</feature>
<name>Q2H1Y2_CHAGB</name>
<dbReference type="Proteomes" id="UP000001056">
    <property type="component" value="Unassembled WGS sequence"/>
</dbReference>
<accession>Q2H1Y2</accession>
<feature type="compositionally biased region" description="Basic and acidic residues" evidence="1">
    <location>
        <begin position="222"/>
        <end position="233"/>
    </location>
</feature>
<feature type="compositionally biased region" description="Basic residues" evidence="1">
    <location>
        <begin position="303"/>
        <end position="320"/>
    </location>
</feature>
<organism evidence="2 3">
    <name type="scientific">Chaetomium globosum (strain ATCC 6205 / CBS 148.51 / DSM 1962 / NBRC 6347 / NRRL 1970)</name>
    <name type="common">Soil fungus</name>
    <dbReference type="NCBI Taxonomy" id="306901"/>
    <lineage>
        <taxon>Eukaryota</taxon>
        <taxon>Fungi</taxon>
        <taxon>Dikarya</taxon>
        <taxon>Ascomycota</taxon>
        <taxon>Pezizomycotina</taxon>
        <taxon>Sordariomycetes</taxon>
        <taxon>Sordariomycetidae</taxon>
        <taxon>Sordariales</taxon>
        <taxon>Chaetomiaceae</taxon>
        <taxon>Chaetomium</taxon>
    </lineage>
</organism>
<keyword evidence="3" id="KW-1185">Reference proteome</keyword>
<dbReference type="InParanoid" id="Q2H1Y2"/>
<feature type="region of interest" description="Disordered" evidence="1">
    <location>
        <begin position="360"/>
        <end position="400"/>
    </location>
</feature>
<dbReference type="AlphaFoldDB" id="Q2H1Y2"/>
<feature type="region of interest" description="Disordered" evidence="1">
    <location>
        <begin position="212"/>
        <end position="238"/>
    </location>
</feature>
<dbReference type="RefSeq" id="XP_001223428.1">
    <property type="nucleotide sequence ID" value="XM_001223427.1"/>
</dbReference>
<dbReference type="EMBL" id="CH408032">
    <property type="protein sequence ID" value="EAQ87595.1"/>
    <property type="molecule type" value="Genomic_DNA"/>
</dbReference>
<reference evidence="3" key="1">
    <citation type="journal article" date="2015" name="Genome Announc.">
        <title>Draft genome sequence of the cellulolytic fungus Chaetomium globosum.</title>
        <authorList>
            <person name="Cuomo C.A."/>
            <person name="Untereiner W.A."/>
            <person name="Ma L.-J."/>
            <person name="Grabherr M."/>
            <person name="Birren B.W."/>
        </authorList>
    </citation>
    <scope>NUCLEOTIDE SEQUENCE [LARGE SCALE GENOMIC DNA]</scope>
    <source>
        <strain evidence="3">ATCC 6205 / CBS 148.51 / DSM 1962 / NBRC 6347 / NRRL 1970</strain>
    </source>
</reference>